<dbReference type="Pfam" id="PF00501">
    <property type="entry name" value="AMP-binding"/>
    <property type="match status" value="1"/>
</dbReference>
<dbReference type="Pfam" id="PF13193">
    <property type="entry name" value="AMP-binding_C"/>
    <property type="match status" value="1"/>
</dbReference>
<dbReference type="EMBL" id="HBFL01001436">
    <property type="protein sequence ID" value="CAD8760989.1"/>
    <property type="molecule type" value="Transcribed_RNA"/>
</dbReference>
<sequence length="430" mass="47291">MTSLDVDYDDLMKTASPVDALPLPSTHPHYILYTSGTTGLPKGVLRDTGGNAVALKYSMDTFYNARPGDVYWAASDIGWAVGHSYLVYGPLLHGCTTIMYEGKPVGTPDEGAFWRMIEEYKVKTMFTAPTAFRAIKQVDPEGNSVENYDLTSLENLFLAGEHSDPETIRWLEKTLSHLPPPIDHWWQTELGWPAVGNSVGLGRVPIRYGSCSMPVNGFKVEVFDEGCSAVAPNELGNMVLKLPLPPGSMKSLYLDEERYVEGYLSRYPGYYDTGDAAFIDEDGYISIMGRTDDTINVAGHRLSTGAMEEILLEHPKTADCAVIPVKDKLKGQLPFGFVVCSKGTEPAEYDQIRKELVAMVREKLGPVAAFKNVAVIDCGLPKTRSGKILRGMMAKIANGEPYKVSPTIEDESVVEKLAPHILDLVDNKKL</sequence>
<dbReference type="AlphaFoldDB" id="A0A7S0UJ25"/>
<dbReference type="InterPro" id="IPR042099">
    <property type="entry name" value="ANL_N_sf"/>
</dbReference>
<dbReference type="PANTHER" id="PTHR43347:SF3">
    <property type="entry name" value="ACYL-COA SYNTHETASE SHORT-CHAIN FAMILY MEMBER 3, MITOCHONDRIAL"/>
    <property type="match status" value="1"/>
</dbReference>
<reference evidence="3" key="1">
    <citation type="submission" date="2021-01" db="EMBL/GenBank/DDBJ databases">
        <authorList>
            <person name="Corre E."/>
            <person name="Pelletier E."/>
            <person name="Niang G."/>
            <person name="Scheremetjew M."/>
            <person name="Finn R."/>
            <person name="Kale V."/>
            <person name="Holt S."/>
            <person name="Cochrane G."/>
            <person name="Meng A."/>
            <person name="Brown T."/>
            <person name="Cohen L."/>
        </authorList>
    </citation>
    <scope>NUCLEOTIDE SEQUENCE</scope>
    <source>
        <strain evidence="3">UNC1205</strain>
    </source>
</reference>
<dbReference type="InterPro" id="IPR000873">
    <property type="entry name" value="AMP-dep_synth/lig_dom"/>
</dbReference>
<protein>
    <recommendedName>
        <fullName evidence="4">AMP-dependent synthetase/ligase domain-containing protein</fullName>
    </recommendedName>
</protein>
<proteinExistence type="predicted"/>
<evidence type="ECO:0000313" key="3">
    <source>
        <dbReference type="EMBL" id="CAD8760989.1"/>
    </source>
</evidence>
<accession>A0A7S0UJ25</accession>
<dbReference type="InterPro" id="IPR045851">
    <property type="entry name" value="AMP-bd_C_sf"/>
</dbReference>
<dbReference type="PROSITE" id="PS00455">
    <property type="entry name" value="AMP_BINDING"/>
    <property type="match status" value="1"/>
</dbReference>
<dbReference type="Gene3D" id="3.40.50.12780">
    <property type="entry name" value="N-terminal domain of ligase-like"/>
    <property type="match status" value="1"/>
</dbReference>
<dbReference type="InterPro" id="IPR020845">
    <property type="entry name" value="AMP-binding_CS"/>
</dbReference>
<evidence type="ECO:0008006" key="4">
    <source>
        <dbReference type="Google" id="ProtNLM"/>
    </source>
</evidence>
<feature type="domain" description="AMP-dependent synthetase/ligase" evidence="1">
    <location>
        <begin position="17"/>
        <end position="243"/>
    </location>
</feature>
<evidence type="ECO:0000259" key="1">
    <source>
        <dbReference type="Pfam" id="PF00501"/>
    </source>
</evidence>
<organism evidence="3">
    <name type="scientific">Pseudo-nitzschia delicatissima</name>
    <dbReference type="NCBI Taxonomy" id="44447"/>
    <lineage>
        <taxon>Eukaryota</taxon>
        <taxon>Sar</taxon>
        <taxon>Stramenopiles</taxon>
        <taxon>Ochrophyta</taxon>
        <taxon>Bacillariophyta</taxon>
        <taxon>Bacillariophyceae</taxon>
        <taxon>Bacillariophycidae</taxon>
        <taxon>Bacillariales</taxon>
        <taxon>Bacillariaceae</taxon>
        <taxon>Pseudo-nitzschia</taxon>
    </lineage>
</organism>
<dbReference type="Gene3D" id="3.30.300.30">
    <property type="match status" value="1"/>
</dbReference>
<dbReference type="GO" id="GO:0050218">
    <property type="term" value="F:propionate-CoA ligase activity"/>
    <property type="evidence" value="ECO:0007669"/>
    <property type="project" value="TreeGrafter"/>
</dbReference>
<gene>
    <name evidence="3" type="ORF">PDEL1432_LOCUS1029</name>
</gene>
<dbReference type="PANTHER" id="PTHR43347">
    <property type="entry name" value="ACYL-COA SYNTHETASE"/>
    <property type="match status" value="1"/>
</dbReference>
<dbReference type="SUPFAM" id="SSF56801">
    <property type="entry name" value="Acetyl-CoA synthetase-like"/>
    <property type="match status" value="1"/>
</dbReference>
<name>A0A7S0UJ25_9STRA</name>
<evidence type="ECO:0000259" key="2">
    <source>
        <dbReference type="Pfam" id="PF13193"/>
    </source>
</evidence>
<dbReference type="InterPro" id="IPR025110">
    <property type="entry name" value="AMP-bd_C"/>
</dbReference>
<feature type="domain" description="AMP-binding enzyme C-terminal" evidence="2">
    <location>
        <begin position="307"/>
        <end position="387"/>
    </location>
</feature>